<evidence type="ECO:0000313" key="2">
    <source>
        <dbReference type="EMBL" id="KRS17050.1"/>
    </source>
</evidence>
<feature type="transmembrane region" description="Helical" evidence="1">
    <location>
        <begin position="86"/>
        <end position="108"/>
    </location>
</feature>
<feature type="transmembrane region" description="Helical" evidence="1">
    <location>
        <begin position="56"/>
        <end position="74"/>
    </location>
</feature>
<dbReference type="Proteomes" id="UP000051401">
    <property type="component" value="Unassembled WGS sequence"/>
</dbReference>
<dbReference type="GO" id="GO:0005886">
    <property type="term" value="C:plasma membrane"/>
    <property type="evidence" value="ECO:0007669"/>
    <property type="project" value="TreeGrafter"/>
</dbReference>
<keyword evidence="1" id="KW-0812">Transmembrane</keyword>
<gene>
    <name evidence="3" type="primary">mdtC_2</name>
    <name evidence="3" type="ORF">RIdsm_05570</name>
    <name evidence="2" type="ORF">XM52_15920</name>
</gene>
<evidence type="ECO:0000313" key="4">
    <source>
        <dbReference type="Proteomes" id="UP000051401"/>
    </source>
</evidence>
<dbReference type="KEGG" id="rid:RIdsm_05570"/>
<geneLocation type="plasmid" evidence="5">
    <name>pridsm_01</name>
</geneLocation>
<name>A0A0T5P7H4_9RHOB</name>
<accession>A0A0T5P7H4</accession>
<keyword evidence="1" id="KW-1133">Transmembrane helix</keyword>
<proteinExistence type="predicted"/>
<dbReference type="SUPFAM" id="SSF82866">
    <property type="entry name" value="Multidrug efflux transporter AcrB transmembrane domain"/>
    <property type="match status" value="1"/>
</dbReference>
<dbReference type="Proteomes" id="UP000325785">
    <property type="component" value="Plasmid pRIdsm_01"/>
</dbReference>
<dbReference type="Pfam" id="PF00873">
    <property type="entry name" value="ACR_tran"/>
    <property type="match status" value="1"/>
</dbReference>
<dbReference type="PANTHER" id="PTHR32063:SF18">
    <property type="entry name" value="CATION EFFLUX SYSTEM PROTEIN"/>
    <property type="match status" value="1"/>
</dbReference>
<keyword evidence="1" id="KW-0472">Membrane</keyword>
<dbReference type="EMBL" id="LAXI01000010">
    <property type="protein sequence ID" value="KRS17050.1"/>
    <property type="molecule type" value="Genomic_DNA"/>
</dbReference>
<evidence type="ECO:0000313" key="3">
    <source>
        <dbReference type="EMBL" id="QEW29724.1"/>
    </source>
</evidence>
<dbReference type="Gene3D" id="1.20.1640.10">
    <property type="entry name" value="Multidrug efflux transporter AcrB transmembrane domain"/>
    <property type="match status" value="1"/>
</dbReference>
<dbReference type="InterPro" id="IPR001036">
    <property type="entry name" value="Acrflvin-R"/>
</dbReference>
<keyword evidence="4" id="KW-1185">Reference proteome</keyword>
<reference evidence="3 5" key="2">
    <citation type="submission" date="2018-08" db="EMBL/GenBank/DDBJ databases">
        <title>Genetic Globetrotter - A new plasmid hitch-hiking vast phylogenetic and geographic distances.</title>
        <authorList>
            <person name="Vollmers J."/>
            <person name="Petersen J."/>
        </authorList>
    </citation>
    <scope>NUCLEOTIDE SEQUENCE [LARGE SCALE GENOMIC DNA]</scope>
    <source>
        <strain evidence="3 5">DSM 26383</strain>
        <plasmid evidence="3">pRIdsm_01</plasmid>
        <plasmid evidence="5">pridsm_01</plasmid>
    </source>
</reference>
<evidence type="ECO:0000313" key="5">
    <source>
        <dbReference type="Proteomes" id="UP000325785"/>
    </source>
</evidence>
<feature type="transmembrane region" description="Helical" evidence="1">
    <location>
        <begin position="12"/>
        <end position="31"/>
    </location>
</feature>
<dbReference type="AlphaFoldDB" id="A0A0T5P7H4"/>
<sequence>MRTNNAPSVTTALLGFLSLSGMLMKNAIVLVEEIDQQRADGVPEYKAIVDGSVSRLRPVVLAAGTTIFGMIPLLPDAFFASMAVTIMGGLAFASGLTLIAMPVLYALFFRIKTPKKDGAPAGATAPT</sequence>
<reference evidence="2 4" key="1">
    <citation type="submission" date="2015-04" db="EMBL/GenBank/DDBJ databases">
        <title>The draft genome sequence of Roseovarius indicus B108T.</title>
        <authorList>
            <person name="Li G."/>
            <person name="Lai Q."/>
            <person name="Shao Z."/>
            <person name="Yan P."/>
        </authorList>
    </citation>
    <scope>NUCLEOTIDE SEQUENCE [LARGE SCALE GENOMIC DNA]</scope>
    <source>
        <strain evidence="2 4">B108</strain>
    </source>
</reference>
<dbReference type="PATRIC" id="fig|540747.5.peg.886"/>
<dbReference type="GO" id="GO:0042910">
    <property type="term" value="F:xenobiotic transmembrane transporter activity"/>
    <property type="evidence" value="ECO:0007669"/>
    <property type="project" value="TreeGrafter"/>
</dbReference>
<evidence type="ECO:0000256" key="1">
    <source>
        <dbReference type="SAM" id="Phobius"/>
    </source>
</evidence>
<dbReference type="EMBL" id="CP031599">
    <property type="protein sequence ID" value="QEW29724.1"/>
    <property type="molecule type" value="Genomic_DNA"/>
</dbReference>
<geneLocation type="plasmid" evidence="3">
    <name>pRIdsm_01</name>
</geneLocation>
<protein>
    <submittedName>
        <fullName evidence="3">Multidrug transporter MdtC</fullName>
    </submittedName>
</protein>
<dbReference type="PANTHER" id="PTHR32063">
    <property type="match status" value="1"/>
</dbReference>
<organism evidence="2 4">
    <name type="scientific">Roseovarius indicus</name>
    <dbReference type="NCBI Taxonomy" id="540747"/>
    <lineage>
        <taxon>Bacteria</taxon>
        <taxon>Pseudomonadati</taxon>
        <taxon>Pseudomonadota</taxon>
        <taxon>Alphaproteobacteria</taxon>
        <taxon>Rhodobacterales</taxon>
        <taxon>Roseobacteraceae</taxon>
        <taxon>Roseovarius</taxon>
    </lineage>
</organism>
<keyword evidence="3" id="KW-0614">Plasmid</keyword>